<sequence length="307" mass="33885">MAFLYTLLLIGICLLVFIQLKPHTASRWGLGLERQRSGLELKSQAIAGFDIPYLEGGQGEVLVLVHGFGGDKDNFTRMARFLTPHFRVIQPDLPGFGDATRDPAARYRMADQVERLHAFFQALGVQKMVFGGNSMGGFIACEYAARYPEQVKALWLLDAAGTAAAHASPMLKQYLATGDSPLLLRSQADVARLIRTTMARPPYFPGFLKRTLGARAIADYPLHCEIFKDLSQHSPMLEARYTTLPTPALIVWGAEDAILNPAAAQTQERLFPHHQTIVMQGIGHLPMLEAPAQTAQDFLKFARTLPA</sequence>
<reference evidence="3" key="2">
    <citation type="journal article" date="2020" name="Int. J. Syst. Evol. Microbiol.">
        <title>Genomic insights into a novel species Rhodoferax aquaticus sp. nov., isolated from freshwater.</title>
        <authorList>
            <person name="Li T."/>
            <person name="Zhuo Y."/>
            <person name="Jin C.Z."/>
            <person name="Wu X."/>
            <person name="Ko S.R."/>
            <person name="Jin F.J."/>
            <person name="Ahn C.Y."/>
            <person name="Oh H.M."/>
            <person name="Lee H.G."/>
            <person name="Jin L."/>
        </authorList>
    </citation>
    <scope>NUCLEOTIDE SEQUENCE [LARGE SCALE GENOMIC DNA]</scope>
    <source>
        <strain evidence="3">Gr-4</strain>
    </source>
</reference>
<dbReference type="RefSeq" id="WP_142813664.1">
    <property type="nucleotide sequence ID" value="NZ_CP036282.1"/>
</dbReference>
<dbReference type="InterPro" id="IPR000073">
    <property type="entry name" value="AB_hydrolase_1"/>
</dbReference>
<dbReference type="PRINTS" id="PR00111">
    <property type="entry name" value="ABHYDROLASE"/>
</dbReference>
<proteinExistence type="predicted"/>
<name>A0A515EU69_9BURK</name>
<dbReference type="EMBL" id="CP036282">
    <property type="protein sequence ID" value="QDL56225.1"/>
    <property type="molecule type" value="Genomic_DNA"/>
</dbReference>
<accession>A0A515EU69</accession>
<dbReference type="InterPro" id="IPR000639">
    <property type="entry name" value="Epox_hydrolase-like"/>
</dbReference>
<dbReference type="Proteomes" id="UP000317365">
    <property type="component" value="Chromosome"/>
</dbReference>
<dbReference type="Gene3D" id="3.40.50.1820">
    <property type="entry name" value="alpha/beta hydrolase"/>
    <property type="match status" value="1"/>
</dbReference>
<evidence type="ECO:0000313" key="3">
    <source>
        <dbReference type="Proteomes" id="UP000317365"/>
    </source>
</evidence>
<evidence type="ECO:0000313" key="2">
    <source>
        <dbReference type="EMBL" id="QDL56225.1"/>
    </source>
</evidence>
<dbReference type="KEGG" id="rhg:EXZ61_19815"/>
<dbReference type="Pfam" id="PF00561">
    <property type="entry name" value="Abhydrolase_1"/>
    <property type="match status" value="1"/>
</dbReference>
<dbReference type="InterPro" id="IPR050266">
    <property type="entry name" value="AB_hydrolase_sf"/>
</dbReference>
<dbReference type="AlphaFoldDB" id="A0A515EU69"/>
<reference evidence="3" key="1">
    <citation type="submission" date="2019-02" db="EMBL/GenBank/DDBJ databases">
        <title>Complete genome sequence of Rhodoferax sp. Gr-4.</title>
        <authorList>
            <person name="Jin L."/>
        </authorList>
    </citation>
    <scope>NUCLEOTIDE SEQUENCE [LARGE SCALE GENOMIC DNA]</scope>
    <source>
        <strain evidence="3">Gr-4</strain>
    </source>
</reference>
<evidence type="ECO:0000259" key="1">
    <source>
        <dbReference type="Pfam" id="PF00561"/>
    </source>
</evidence>
<protein>
    <submittedName>
        <fullName evidence="2">Alpha/beta hydrolase</fullName>
    </submittedName>
</protein>
<organism evidence="2 3">
    <name type="scientific">Rhodoferax aquaticus</name>
    <dbReference type="NCBI Taxonomy" id="2527691"/>
    <lineage>
        <taxon>Bacteria</taxon>
        <taxon>Pseudomonadati</taxon>
        <taxon>Pseudomonadota</taxon>
        <taxon>Betaproteobacteria</taxon>
        <taxon>Burkholderiales</taxon>
        <taxon>Comamonadaceae</taxon>
        <taxon>Rhodoferax</taxon>
    </lineage>
</organism>
<keyword evidence="3" id="KW-1185">Reference proteome</keyword>
<dbReference type="GO" id="GO:0046464">
    <property type="term" value="P:acylglycerol catabolic process"/>
    <property type="evidence" value="ECO:0007669"/>
    <property type="project" value="TreeGrafter"/>
</dbReference>
<feature type="domain" description="AB hydrolase-1" evidence="1">
    <location>
        <begin position="61"/>
        <end position="291"/>
    </location>
</feature>
<gene>
    <name evidence="2" type="ORF">EXZ61_19815</name>
</gene>
<dbReference type="PANTHER" id="PTHR43798:SF5">
    <property type="entry name" value="MONOACYLGLYCEROL LIPASE ABHD6"/>
    <property type="match status" value="1"/>
</dbReference>
<dbReference type="PRINTS" id="PR00412">
    <property type="entry name" value="EPOXHYDRLASE"/>
</dbReference>
<dbReference type="InterPro" id="IPR029058">
    <property type="entry name" value="AB_hydrolase_fold"/>
</dbReference>
<dbReference type="SUPFAM" id="SSF53474">
    <property type="entry name" value="alpha/beta-Hydrolases"/>
    <property type="match status" value="1"/>
</dbReference>
<keyword evidence="2" id="KW-0378">Hydrolase</keyword>
<dbReference type="PANTHER" id="PTHR43798">
    <property type="entry name" value="MONOACYLGLYCEROL LIPASE"/>
    <property type="match status" value="1"/>
</dbReference>
<dbReference type="GO" id="GO:0047372">
    <property type="term" value="F:monoacylglycerol lipase activity"/>
    <property type="evidence" value="ECO:0007669"/>
    <property type="project" value="TreeGrafter"/>
</dbReference>
<dbReference type="GO" id="GO:0016020">
    <property type="term" value="C:membrane"/>
    <property type="evidence" value="ECO:0007669"/>
    <property type="project" value="TreeGrafter"/>
</dbReference>